<dbReference type="HOGENOM" id="CLU_1957634_0_0_6"/>
<reference evidence="2" key="3">
    <citation type="submission" date="2011-06" db="EMBL/GenBank/DDBJ databases">
        <title>Complete genome sequence of Pseudomonas stutzeri strain CGMCC 1.1803.</title>
        <authorList>
            <person name="Yan Y."/>
            <person name="Chen M."/>
            <person name="Lu W."/>
            <person name="Zhang W."/>
            <person name="Ping S."/>
            <person name="Lin M."/>
        </authorList>
    </citation>
    <scope>NUCLEOTIDE SEQUENCE [LARGE SCALE GENOMIC DNA]</scope>
    <source>
        <strain evidence="2">ATCC 17588 / DSM 5190 / CCUG 11256 / JCM 5965 / LMG 11199 / NCIMB 11358 / Stanier 221</strain>
    </source>
</reference>
<dbReference type="KEGG" id="psz:PSTAB_3406"/>
<organism evidence="1 2">
    <name type="scientific">Stutzerimonas stutzeri (strain ATCC 17588 / DSM 5190 / CCUG 11256 / JCM 5965 / LMG 11199 / NBRC 14165 / NCIMB 11358 / Stanier 221)</name>
    <name type="common">Pseudomonas stutzeri</name>
    <dbReference type="NCBI Taxonomy" id="96563"/>
    <lineage>
        <taxon>Bacteria</taxon>
        <taxon>Pseudomonadati</taxon>
        <taxon>Pseudomonadota</taxon>
        <taxon>Gammaproteobacteria</taxon>
        <taxon>Pseudomonadales</taxon>
        <taxon>Pseudomonadaceae</taxon>
        <taxon>Stutzerimonas</taxon>
    </lineage>
</organism>
<reference key="2">
    <citation type="submission" date="2011-06" db="EMBL/GenBank/DDBJ databases">
        <title>Complete Genome Sequence of Pseudomonas stutzeri Strain CGMCC 1.1803.</title>
        <authorList>
            <person name="Yan Y."/>
            <person name="Chen M."/>
            <person name="Lu W."/>
            <person name="Zhang W."/>
            <person name="Ping S."/>
            <person name="Lin M."/>
        </authorList>
    </citation>
    <scope>NUCLEOTIDE SEQUENCE</scope>
    <source>
        <strain>ATCC 17588</strain>
    </source>
</reference>
<dbReference type="AlphaFoldDB" id="F8GZP3"/>
<evidence type="ECO:0000313" key="1">
    <source>
        <dbReference type="EMBL" id="AEJ06687.1"/>
    </source>
</evidence>
<proteinExistence type="predicted"/>
<evidence type="ECO:0000313" key="2">
    <source>
        <dbReference type="Proteomes" id="UP000008932"/>
    </source>
</evidence>
<gene>
    <name evidence="1" type="ordered locus">PSTAB_3406</name>
</gene>
<reference evidence="1 2" key="1">
    <citation type="journal article" date="2011" name="J. Bacteriol.">
        <title>Complete Genome Sequence of the Type Strain Pseudomonas stutzeri CGMCC 1.1803.</title>
        <authorList>
            <person name="Chen M."/>
            <person name="Yan Y."/>
            <person name="Zhang W."/>
            <person name="Lu W."/>
            <person name="Wang J."/>
            <person name="Ping S."/>
            <person name="Lin M."/>
        </authorList>
    </citation>
    <scope>NUCLEOTIDE SEQUENCE [LARGE SCALE GENOMIC DNA]</scope>
    <source>
        <strain evidence="2">ATCC 17588 / DSM 5190 / CCUG 11256 / JCM 5965 / LMG 11199 / NCIMB 11358 / Stanier 221</strain>
    </source>
</reference>
<dbReference type="Proteomes" id="UP000008932">
    <property type="component" value="Chromosome"/>
</dbReference>
<accession>F8GZP3</accession>
<dbReference type="EMBL" id="CP002881">
    <property type="protein sequence ID" value="AEJ06687.1"/>
    <property type="molecule type" value="Genomic_DNA"/>
</dbReference>
<protein>
    <submittedName>
        <fullName evidence="1">Uncharacterized protein</fullName>
    </submittedName>
</protein>
<name>F8GZP3_STUS2</name>
<sequence>MDRLIKENLESLLQETSNTKRLGRRIISLAGFLSPSEPPEHLQEQLGNLSRLLIQQDAFDALLEPVTLMSRAGLTDTLDAHAMRAMLASLEEARKQIAALEDINYAQLISWLVNLAVSRKIIRLKVAERGE</sequence>